<feature type="compositionally biased region" description="Basic and acidic residues" evidence="1">
    <location>
        <begin position="186"/>
        <end position="196"/>
    </location>
</feature>
<sequence length="336" mass="37610">MDLDDKKIKKILKPAEDVGENASQSTRSIRRPLSKRQPIPLKSKFLSTGFVPRKIPRLHLRPATAVIKENHDDTSLQAITDVSNCCAAAVETPAPEAKENVVLPTASLDNDVIAGNENDAAIEAKETVVLPTASLDNPDKDNIADNQNDDAKNLPALEAKEIAIASIDYPDNDNIADDQNDEVEDEQAKKYDNERRERKRLKKLAKKKKKKKREKDDADEDNDCPSVVRDTMVVSAKAVVKKQEVPHQTESVLCTLQSLPIEKQAAIKVFEGEGESAPFQEAEEKEPKEPPSSKEPQEEVHPVLTFLTCQRCTFHNGLYQSYCSLCEARLRRPRRR</sequence>
<protein>
    <recommendedName>
        <fullName evidence="3">RanBP2-type domain-containing protein</fullName>
    </recommendedName>
</protein>
<feature type="region of interest" description="Disordered" evidence="1">
    <location>
        <begin position="13"/>
        <end position="37"/>
    </location>
</feature>
<dbReference type="EMBL" id="HBIJ01003409">
    <property type="protein sequence ID" value="CAE0361633.1"/>
    <property type="molecule type" value="Transcribed_RNA"/>
</dbReference>
<evidence type="ECO:0000313" key="2">
    <source>
        <dbReference type="EMBL" id="CAE0361633.1"/>
    </source>
</evidence>
<feature type="compositionally biased region" description="Basic residues" evidence="1">
    <location>
        <begin position="197"/>
        <end position="213"/>
    </location>
</feature>
<evidence type="ECO:0000256" key="1">
    <source>
        <dbReference type="SAM" id="MobiDB-lite"/>
    </source>
</evidence>
<gene>
    <name evidence="2" type="ORF">ALAG00032_LOCUS2366</name>
</gene>
<reference evidence="2" key="1">
    <citation type="submission" date="2021-01" db="EMBL/GenBank/DDBJ databases">
        <authorList>
            <person name="Corre E."/>
            <person name="Pelletier E."/>
            <person name="Niang G."/>
            <person name="Scheremetjew M."/>
            <person name="Finn R."/>
            <person name="Kale V."/>
            <person name="Holt S."/>
            <person name="Cochrane G."/>
            <person name="Meng A."/>
            <person name="Brown T."/>
            <person name="Cohen L."/>
        </authorList>
    </citation>
    <scope>NUCLEOTIDE SEQUENCE</scope>
    <source>
        <strain evidence="2">CCMP1510</strain>
    </source>
</reference>
<feature type="compositionally biased region" description="Basic and acidic residues" evidence="1">
    <location>
        <begin position="285"/>
        <end position="300"/>
    </location>
</feature>
<feature type="region of interest" description="Disordered" evidence="1">
    <location>
        <begin position="168"/>
        <end position="225"/>
    </location>
</feature>
<feature type="region of interest" description="Disordered" evidence="1">
    <location>
        <begin position="275"/>
        <end position="300"/>
    </location>
</feature>
<feature type="compositionally biased region" description="Acidic residues" evidence="1">
    <location>
        <begin position="170"/>
        <end position="185"/>
    </location>
</feature>
<dbReference type="AlphaFoldDB" id="A0A7S3NJI0"/>
<accession>A0A7S3NJI0</accession>
<evidence type="ECO:0008006" key="3">
    <source>
        <dbReference type="Google" id="ProtNLM"/>
    </source>
</evidence>
<proteinExistence type="predicted"/>
<feature type="region of interest" description="Disordered" evidence="1">
    <location>
        <begin position="132"/>
        <end position="154"/>
    </location>
</feature>
<name>A0A7S3NJI0_9STRA</name>
<organism evidence="2">
    <name type="scientific">Aureoumbra lagunensis</name>
    <dbReference type="NCBI Taxonomy" id="44058"/>
    <lineage>
        <taxon>Eukaryota</taxon>
        <taxon>Sar</taxon>
        <taxon>Stramenopiles</taxon>
        <taxon>Ochrophyta</taxon>
        <taxon>Pelagophyceae</taxon>
        <taxon>Pelagomonadales</taxon>
        <taxon>Aureoumbra</taxon>
    </lineage>
</organism>